<evidence type="ECO:0000256" key="1">
    <source>
        <dbReference type="ARBA" id="ARBA00023015"/>
    </source>
</evidence>
<dbReference type="PANTHER" id="PTHR43537">
    <property type="entry name" value="TRANSCRIPTIONAL REGULATOR, GNTR FAMILY"/>
    <property type="match status" value="1"/>
</dbReference>
<dbReference type="InterPro" id="IPR036390">
    <property type="entry name" value="WH_DNA-bd_sf"/>
</dbReference>
<accession>A0A147DSE0</accession>
<evidence type="ECO:0000313" key="6">
    <source>
        <dbReference type="Proteomes" id="UP000072763"/>
    </source>
</evidence>
<dbReference type="InterPro" id="IPR000524">
    <property type="entry name" value="Tscrpt_reg_HTH_GntR"/>
</dbReference>
<dbReference type="Proteomes" id="UP000072763">
    <property type="component" value="Unassembled WGS sequence"/>
</dbReference>
<dbReference type="Pfam" id="PF00392">
    <property type="entry name" value="GntR"/>
    <property type="match status" value="1"/>
</dbReference>
<protein>
    <recommendedName>
        <fullName evidence="4">HTH gntR-type domain-containing protein</fullName>
    </recommendedName>
</protein>
<name>A0A147DSE0_9MICO</name>
<dbReference type="GO" id="GO:0003700">
    <property type="term" value="F:DNA-binding transcription factor activity"/>
    <property type="evidence" value="ECO:0007669"/>
    <property type="project" value="InterPro"/>
</dbReference>
<dbReference type="RefSeq" id="WP_058749211.1">
    <property type="nucleotide sequence ID" value="NZ_LDRC01000022.1"/>
</dbReference>
<dbReference type="SUPFAM" id="SSF48008">
    <property type="entry name" value="GntR ligand-binding domain-like"/>
    <property type="match status" value="1"/>
</dbReference>
<evidence type="ECO:0000256" key="2">
    <source>
        <dbReference type="ARBA" id="ARBA00023125"/>
    </source>
</evidence>
<dbReference type="InterPro" id="IPR036388">
    <property type="entry name" value="WH-like_DNA-bd_sf"/>
</dbReference>
<dbReference type="Gene3D" id="1.10.10.10">
    <property type="entry name" value="Winged helix-like DNA-binding domain superfamily/Winged helix DNA-binding domain"/>
    <property type="match status" value="1"/>
</dbReference>
<dbReference type="CDD" id="cd07377">
    <property type="entry name" value="WHTH_GntR"/>
    <property type="match status" value="1"/>
</dbReference>
<dbReference type="PANTHER" id="PTHR43537:SF45">
    <property type="entry name" value="GNTR FAMILY REGULATORY PROTEIN"/>
    <property type="match status" value="1"/>
</dbReference>
<evidence type="ECO:0000256" key="3">
    <source>
        <dbReference type="ARBA" id="ARBA00023163"/>
    </source>
</evidence>
<reference evidence="5 6" key="1">
    <citation type="journal article" date="2016" name="Front. Microbiol.">
        <title>Genomic Resource of Rice Seed Associated Bacteria.</title>
        <authorList>
            <person name="Midha S."/>
            <person name="Bansal K."/>
            <person name="Sharma S."/>
            <person name="Kumar N."/>
            <person name="Patil P.P."/>
            <person name="Chaudhry V."/>
            <person name="Patil P.B."/>
        </authorList>
    </citation>
    <scope>NUCLEOTIDE SEQUENCE [LARGE SCALE GENOMIC DNA]</scope>
    <source>
        <strain evidence="5 6">NS359</strain>
    </source>
</reference>
<sequence length="217" mass="23192">MTRSLGGAESTAARLRTAIAGGHHLPGAQLSEERLSDELGVSRNTLREAFRLLAQERLVEHVFHRGVFVRRLTAEDVRDLYAARRVLETAGVRACSPESPALSDAVTAVDAAQAAAAAGRWAEVGTADIRFHAALVRAVPSERLHGLMDSLLAEMRLAFLSTDDPAAFHADFVERNRAIVAALLDGDRDTAASLLGDYLDDAERTLVTAATAGAPRT</sequence>
<dbReference type="AlphaFoldDB" id="A0A147DSE0"/>
<dbReference type="Pfam" id="PF07729">
    <property type="entry name" value="FCD"/>
    <property type="match status" value="1"/>
</dbReference>
<dbReference type="PRINTS" id="PR00035">
    <property type="entry name" value="HTHGNTR"/>
</dbReference>
<keyword evidence="1" id="KW-0805">Transcription regulation</keyword>
<dbReference type="STRING" id="465820.NS263_00425"/>
<dbReference type="InterPro" id="IPR008920">
    <property type="entry name" value="TF_FadR/GntR_C"/>
</dbReference>
<dbReference type="SUPFAM" id="SSF46785">
    <property type="entry name" value="Winged helix' DNA-binding domain"/>
    <property type="match status" value="1"/>
</dbReference>
<evidence type="ECO:0000313" key="5">
    <source>
        <dbReference type="EMBL" id="KTR52821.1"/>
    </source>
</evidence>
<comment type="caution">
    <text evidence="5">The sequence shown here is derived from an EMBL/GenBank/DDBJ whole genome shotgun (WGS) entry which is preliminary data.</text>
</comment>
<evidence type="ECO:0000259" key="4">
    <source>
        <dbReference type="PROSITE" id="PS50949"/>
    </source>
</evidence>
<dbReference type="SMART" id="SM00895">
    <property type="entry name" value="FCD"/>
    <property type="match status" value="1"/>
</dbReference>
<dbReference type="EMBL" id="LDRC01000022">
    <property type="protein sequence ID" value="KTR52821.1"/>
    <property type="molecule type" value="Genomic_DNA"/>
</dbReference>
<gene>
    <name evidence="5" type="ORF">NS359_04865</name>
</gene>
<dbReference type="SMART" id="SM00345">
    <property type="entry name" value="HTH_GNTR"/>
    <property type="match status" value="1"/>
</dbReference>
<proteinExistence type="predicted"/>
<dbReference type="GO" id="GO:0003677">
    <property type="term" value="F:DNA binding"/>
    <property type="evidence" value="ECO:0007669"/>
    <property type="project" value="UniProtKB-KW"/>
</dbReference>
<keyword evidence="3" id="KW-0804">Transcription</keyword>
<keyword evidence="2" id="KW-0238">DNA-binding</keyword>
<dbReference type="PATRIC" id="fig|465820.4.peg.1016"/>
<dbReference type="PROSITE" id="PS50949">
    <property type="entry name" value="HTH_GNTR"/>
    <property type="match status" value="1"/>
</dbReference>
<organism evidence="5 6">
    <name type="scientific">Curtobacterium oceanosedimentum</name>
    <dbReference type="NCBI Taxonomy" id="465820"/>
    <lineage>
        <taxon>Bacteria</taxon>
        <taxon>Bacillati</taxon>
        <taxon>Actinomycetota</taxon>
        <taxon>Actinomycetes</taxon>
        <taxon>Micrococcales</taxon>
        <taxon>Microbacteriaceae</taxon>
        <taxon>Curtobacterium</taxon>
    </lineage>
</organism>
<dbReference type="OrthoDB" id="5243844at2"/>
<feature type="domain" description="HTH gntR-type" evidence="4">
    <location>
        <begin position="5"/>
        <end position="72"/>
    </location>
</feature>
<dbReference type="InterPro" id="IPR011711">
    <property type="entry name" value="GntR_C"/>
</dbReference>
<dbReference type="Gene3D" id="1.20.120.530">
    <property type="entry name" value="GntR ligand-binding domain-like"/>
    <property type="match status" value="1"/>
</dbReference>